<dbReference type="AlphaFoldDB" id="A0A1I5RTZ8"/>
<dbReference type="SUPFAM" id="SSF51735">
    <property type="entry name" value="NAD(P)-binding Rossmann-fold domains"/>
    <property type="match status" value="1"/>
</dbReference>
<dbReference type="GO" id="GO:0051287">
    <property type="term" value="F:NAD binding"/>
    <property type="evidence" value="ECO:0007669"/>
    <property type="project" value="InterPro"/>
</dbReference>
<dbReference type="STRING" id="937334.SAMN05444406_101117"/>
<accession>A0A1I5RTZ8</accession>
<feature type="domain" description="S-adenosyl-L-homocysteine hydrolase NAD binding" evidence="1">
    <location>
        <begin position="130"/>
        <end position="285"/>
    </location>
</feature>
<evidence type="ECO:0000313" key="2">
    <source>
        <dbReference type="EMBL" id="SFP61963.1"/>
    </source>
</evidence>
<dbReference type="Proteomes" id="UP000198577">
    <property type="component" value="Unassembled WGS sequence"/>
</dbReference>
<proteinExistence type="predicted"/>
<dbReference type="NCBIfam" id="NF006162">
    <property type="entry name" value="PRK08306.1"/>
    <property type="match status" value="1"/>
</dbReference>
<dbReference type="InterPro" id="IPR031629">
    <property type="entry name" value="DpaA_N"/>
</dbReference>
<evidence type="ECO:0000259" key="1">
    <source>
        <dbReference type="SMART" id="SM00997"/>
    </source>
</evidence>
<reference evidence="2 3" key="1">
    <citation type="submission" date="2016-10" db="EMBL/GenBank/DDBJ databases">
        <authorList>
            <person name="de Groot N.N."/>
        </authorList>
    </citation>
    <scope>NUCLEOTIDE SEQUENCE [LARGE SCALE GENOMIC DNA]</scope>
    <source>
        <strain evidence="2 3">DSM 20678</strain>
    </source>
</reference>
<evidence type="ECO:0000313" key="3">
    <source>
        <dbReference type="Proteomes" id="UP000198577"/>
    </source>
</evidence>
<dbReference type="InterPro" id="IPR006140">
    <property type="entry name" value="D-isomer_DH_NAD-bd"/>
</dbReference>
<dbReference type="Gene3D" id="3.40.50.720">
    <property type="entry name" value="NAD(P)-binding Rossmann-like Domain"/>
    <property type="match status" value="1"/>
</dbReference>
<name>A0A1I5RTZ8_9FIRM</name>
<dbReference type="Pfam" id="PF02826">
    <property type="entry name" value="2-Hacid_dh_C"/>
    <property type="match status" value="1"/>
</dbReference>
<keyword evidence="3" id="KW-1185">Reference proteome</keyword>
<dbReference type="Pfam" id="PF16924">
    <property type="entry name" value="DpaA_N"/>
    <property type="match status" value="1"/>
</dbReference>
<sequence length="300" mass="33324">MVSNQIILTFIGGDARQIEAMNMAAKEGFIVKAVGFQDIPNDSIKIYKGLEDECFICHALILPIPYKNRYGYINIPSDPQSITLEQVMKKVDQSTIIILGKADQDIRQQTEEKNIRFFDILEEESFAILNAIPTAEGAIQRAMEKTDITLHGANVLVLGYGRIGKCLARMLKGIGARVTVEARKPADLAWIYENGYNGVHLDDLDSVLGSQQVIFNTIPHLVLTRERLKKVDKEAVIIDLASAPGGTDFEAAKEFGIRAYLELSLPGIVAPKTAGRIVYYVIKELLERAQRYGMIRGLKA</sequence>
<gene>
    <name evidence="2" type="ORF">SAMN05444406_101117</name>
</gene>
<organism evidence="2 3">
    <name type="scientific">Caldicoprobacter faecalis</name>
    <dbReference type="NCBI Taxonomy" id="937334"/>
    <lineage>
        <taxon>Bacteria</taxon>
        <taxon>Bacillati</taxon>
        <taxon>Bacillota</taxon>
        <taxon>Clostridia</taxon>
        <taxon>Caldicoprobacterales</taxon>
        <taxon>Caldicoprobacteraceae</taxon>
        <taxon>Caldicoprobacter</taxon>
    </lineage>
</organism>
<dbReference type="OrthoDB" id="8840764at2"/>
<dbReference type="RefSeq" id="WP_092281805.1">
    <property type="nucleotide sequence ID" value="NZ_FOXR01000001.1"/>
</dbReference>
<protein>
    <submittedName>
        <fullName evidence="2">Dipicolinate synthase subunit A</fullName>
    </submittedName>
</protein>
<dbReference type="EMBL" id="FOXR01000001">
    <property type="protein sequence ID" value="SFP61963.1"/>
    <property type="molecule type" value="Genomic_DNA"/>
</dbReference>
<dbReference type="InterPro" id="IPR015878">
    <property type="entry name" value="Ado_hCys_hydrolase_NAD-bd"/>
</dbReference>
<dbReference type="SMART" id="SM00997">
    <property type="entry name" value="AdoHcyase_NAD"/>
    <property type="match status" value="1"/>
</dbReference>
<dbReference type="InterPro" id="IPR036291">
    <property type="entry name" value="NAD(P)-bd_dom_sf"/>
</dbReference>